<dbReference type="RefSeq" id="WP_089937263.1">
    <property type="nucleotide sequence ID" value="NZ_CAKOEW010000004.1"/>
</dbReference>
<gene>
    <name evidence="1" type="ORF">C7384_10147</name>
</gene>
<accession>A0A2U1DEP8</accession>
<protein>
    <submittedName>
        <fullName evidence="1">Transcriptional antiterminator</fullName>
    </submittedName>
</protein>
<evidence type="ECO:0000313" key="1">
    <source>
        <dbReference type="EMBL" id="PVY86134.1"/>
    </source>
</evidence>
<dbReference type="EMBL" id="QEKT01000001">
    <property type="protein sequence ID" value="PVY86134.1"/>
    <property type="molecule type" value="Genomic_DNA"/>
</dbReference>
<name>A0A2U1DEP8_9LACO</name>
<sequence length="501" mass="57840">MQLTDLVYSNFIGYLATQIKLPRVSIISNQLNLSNRKVYSLLQKANLELKSSHETFLATGQEISKDQITILQRKLLKYPVTDSINSYQRQLMIDICMSLPNQKWTISKFQMVFEVSRNTILRDIAKLKERKNFSPVFNKKDGFTYSESIYSLLVHAYNKLVLLQHQHGSLAYFVSTLYDDVNYQDYLSMSEGLQKEYQKLLGKTISGASALALSVFVVLASLYETAHPIQSPDEIFNSQDIQALTSRQEFNVIQQFMPIVSQVTENSISESLQLFLTLQLLSLTKEHDGHFNAQSFQDLLILSEQIVDAFLEMSGTDINNNRVEKNQLVREIQTQLKPFWFATRFQSVNVHEYLYHESHFEKYVQEALTQEKSLNLYHSLFPMGLSNDQITILAMILYNYSLNHRPIKKLNLLILTSLPVYSQNLIKAFIEKCSLVPVNLTLKSLNNYDYVTNYVESYDLIITESMEIKLNSPTFLIGNELTNKELNRLKNVLSQIYLTEA</sequence>
<organism evidence="1 2">
    <name type="scientific">Convivina intestini</name>
    <dbReference type="NCBI Taxonomy" id="1505726"/>
    <lineage>
        <taxon>Bacteria</taxon>
        <taxon>Bacillati</taxon>
        <taxon>Bacillota</taxon>
        <taxon>Bacilli</taxon>
        <taxon>Lactobacillales</taxon>
        <taxon>Lactobacillaceae</taxon>
        <taxon>Convivina</taxon>
    </lineage>
</organism>
<dbReference type="Proteomes" id="UP000245433">
    <property type="component" value="Unassembled WGS sequence"/>
</dbReference>
<evidence type="ECO:0000313" key="2">
    <source>
        <dbReference type="Proteomes" id="UP000245433"/>
    </source>
</evidence>
<dbReference type="AlphaFoldDB" id="A0A2U1DEP8"/>
<dbReference type="OrthoDB" id="369398at2"/>
<comment type="caution">
    <text evidence="1">The sequence shown here is derived from an EMBL/GenBank/DDBJ whole genome shotgun (WGS) entry which is preliminary data.</text>
</comment>
<keyword evidence="2" id="KW-1185">Reference proteome</keyword>
<reference evidence="1 2" key="1">
    <citation type="submission" date="2018-04" db="EMBL/GenBank/DDBJ databases">
        <title>Genomic Encyclopedia of Type Strains, Phase IV (KMG-IV): sequencing the most valuable type-strain genomes for metagenomic binning, comparative biology and taxonomic classification.</title>
        <authorList>
            <person name="Goeker M."/>
        </authorList>
    </citation>
    <scope>NUCLEOTIDE SEQUENCE [LARGE SCALE GENOMIC DNA]</scope>
    <source>
        <strain evidence="1 2">DSM 28795</strain>
    </source>
</reference>
<proteinExistence type="predicted"/>